<evidence type="ECO:0000256" key="2">
    <source>
        <dbReference type="SAM" id="Phobius"/>
    </source>
</evidence>
<proteinExistence type="predicted"/>
<feature type="transmembrane region" description="Helical" evidence="2">
    <location>
        <begin position="333"/>
        <end position="351"/>
    </location>
</feature>
<reference evidence="4 5" key="1">
    <citation type="journal article" date="2019" name="Int. J. Syst. Evol. Microbiol.">
        <title>The Global Catalogue of Microorganisms (GCM) 10K type strain sequencing project: providing services to taxonomists for standard genome sequencing and annotation.</title>
        <authorList>
            <consortium name="The Broad Institute Genomics Platform"/>
            <consortium name="The Broad Institute Genome Sequencing Center for Infectious Disease"/>
            <person name="Wu L."/>
            <person name="Ma J."/>
        </authorList>
    </citation>
    <scope>NUCLEOTIDE SEQUENCE [LARGE SCALE GENOMIC DNA]</scope>
    <source>
        <strain evidence="4 5">JCM 14546</strain>
    </source>
</reference>
<dbReference type="Proteomes" id="UP001500755">
    <property type="component" value="Unassembled WGS sequence"/>
</dbReference>
<gene>
    <name evidence="4" type="ORF">GCM10009755_21000</name>
</gene>
<evidence type="ECO:0000256" key="1">
    <source>
        <dbReference type="SAM" id="MobiDB-lite"/>
    </source>
</evidence>
<feature type="region of interest" description="Disordered" evidence="1">
    <location>
        <begin position="156"/>
        <end position="228"/>
    </location>
</feature>
<dbReference type="Pfam" id="PF03703">
    <property type="entry name" value="bPH_2"/>
    <property type="match status" value="3"/>
</dbReference>
<feature type="compositionally biased region" description="Gly residues" evidence="1">
    <location>
        <begin position="208"/>
        <end position="224"/>
    </location>
</feature>
<feature type="transmembrane region" description="Helical" evidence="2">
    <location>
        <begin position="307"/>
        <end position="327"/>
    </location>
</feature>
<evidence type="ECO:0000259" key="3">
    <source>
        <dbReference type="Pfam" id="PF03703"/>
    </source>
</evidence>
<feature type="domain" description="YdbS-like PH" evidence="3">
    <location>
        <begin position="488"/>
        <end position="563"/>
    </location>
</feature>
<name>A0ABN2THL4_9MICO</name>
<dbReference type="PANTHER" id="PTHR34473:SF2">
    <property type="entry name" value="UPF0699 TRANSMEMBRANE PROTEIN YDBT"/>
    <property type="match status" value="1"/>
</dbReference>
<keyword evidence="5" id="KW-1185">Reference proteome</keyword>
<evidence type="ECO:0000313" key="4">
    <source>
        <dbReference type="EMBL" id="GAA2009885.1"/>
    </source>
</evidence>
<dbReference type="PANTHER" id="PTHR34473">
    <property type="entry name" value="UPF0699 TRANSMEMBRANE PROTEIN YDBS"/>
    <property type="match status" value="1"/>
</dbReference>
<accession>A0ABN2THL4</accession>
<feature type="transmembrane region" description="Helical" evidence="2">
    <location>
        <begin position="47"/>
        <end position="69"/>
    </location>
</feature>
<evidence type="ECO:0000313" key="5">
    <source>
        <dbReference type="Proteomes" id="UP001500755"/>
    </source>
</evidence>
<feature type="compositionally biased region" description="Low complexity" evidence="1">
    <location>
        <begin position="160"/>
        <end position="179"/>
    </location>
</feature>
<organism evidence="4 5">
    <name type="scientific">Brevibacterium samyangense</name>
    <dbReference type="NCBI Taxonomy" id="366888"/>
    <lineage>
        <taxon>Bacteria</taxon>
        <taxon>Bacillati</taxon>
        <taxon>Actinomycetota</taxon>
        <taxon>Actinomycetes</taxon>
        <taxon>Micrococcales</taxon>
        <taxon>Brevibacteriaceae</taxon>
        <taxon>Brevibacterium</taxon>
    </lineage>
</organism>
<keyword evidence="2" id="KW-0472">Membrane</keyword>
<dbReference type="InterPro" id="IPR005182">
    <property type="entry name" value="YdbS-like_PH"/>
</dbReference>
<dbReference type="InterPro" id="IPR014529">
    <property type="entry name" value="UCP026631"/>
</dbReference>
<keyword evidence="2" id="KW-1133">Transmembrane helix</keyword>
<dbReference type="PIRSF" id="PIRSF026631">
    <property type="entry name" value="UCP026631"/>
    <property type="match status" value="1"/>
</dbReference>
<protein>
    <submittedName>
        <fullName evidence="4">PH domain-containing protein</fullName>
    </submittedName>
</protein>
<feature type="domain" description="YdbS-like PH" evidence="3">
    <location>
        <begin position="71"/>
        <end position="149"/>
    </location>
</feature>
<feature type="domain" description="YdbS-like PH" evidence="3">
    <location>
        <begin position="359"/>
        <end position="416"/>
    </location>
</feature>
<dbReference type="EMBL" id="BAAANO010000020">
    <property type="protein sequence ID" value="GAA2009885.1"/>
    <property type="molecule type" value="Genomic_DNA"/>
</dbReference>
<sequence>MLRGCLIFVAVIGGILVNSDDLLREIIGALVTGRESQTGHWLGERPWMIAVILGGLVLLLALIFFFGWLDWRFTRFRVEGDVVVLRKGVLTREQKQARLDRVQSVDITQTLIARLLGFASLKLDVAGGTGSSVDISFLTKKQAEELREEMLGRVRRARAAARAGTPGTTPATTAAAPRGTTDHLSPAPLGSPGEAGDPEATAPEARGGASGTEVGGAPGTGDSGAAGDRIEPAVAHRTGTNLGTRLAARLQLDLSGTVDTVAADFGDTITEFLAPYGVVARTDESGEFLRVPAHRVLLSKLVSPTTVVLLLAVVVLFVGAGILMATVDTEAGLSMLIPSLLGIGGAAFAHVKGAFDQANFRVRLTEDGLAVERGLTNTTRKVIPLSRLQSVEVCQPLLWRRFGWWLVRFNTAGGADTRSVGSDNVLLPVGTFDEALLMLGLALPEPEDDARALFTRAMLADAAPEAAEVEPRFRKHARSSRWLDPLTWKRNGYVVTPTFLLIRSGRLHRSAIAVPHARVQSMALRRGPLEKRLGLANVHLHSTAGPVHARVNHLAAADAEELFYSHAETTRLARAELDGRLD</sequence>
<comment type="caution">
    <text evidence="4">The sequence shown here is derived from an EMBL/GenBank/DDBJ whole genome shotgun (WGS) entry which is preliminary data.</text>
</comment>
<keyword evidence="2" id="KW-0812">Transmembrane</keyword>